<keyword evidence="7" id="KW-1185">Reference proteome</keyword>
<name>A0A940NR49_9BACI</name>
<dbReference type="RefSeq" id="WP_209407093.1">
    <property type="nucleotide sequence ID" value="NZ_JAGIYQ010000014.1"/>
</dbReference>
<dbReference type="PANTHER" id="PTHR30580">
    <property type="entry name" value="PRIMOSOMAL PROTEIN N"/>
    <property type="match status" value="1"/>
</dbReference>
<dbReference type="InterPro" id="IPR014001">
    <property type="entry name" value="Helicase_ATP-bd"/>
</dbReference>
<dbReference type="EMBL" id="JAGIYQ010000014">
    <property type="protein sequence ID" value="MBP0726749.1"/>
    <property type="molecule type" value="Genomic_DNA"/>
</dbReference>
<dbReference type="SMART" id="SM00487">
    <property type="entry name" value="DEXDc"/>
    <property type="match status" value="1"/>
</dbReference>
<dbReference type="GO" id="GO:0043138">
    <property type="term" value="F:3'-5' DNA helicase activity"/>
    <property type="evidence" value="ECO:0007669"/>
    <property type="project" value="TreeGrafter"/>
</dbReference>
<dbReference type="Pfam" id="PF00271">
    <property type="entry name" value="Helicase_C"/>
    <property type="match status" value="1"/>
</dbReference>
<evidence type="ECO:0000259" key="5">
    <source>
        <dbReference type="PROSITE" id="PS51194"/>
    </source>
</evidence>
<evidence type="ECO:0000313" key="7">
    <source>
        <dbReference type="Proteomes" id="UP000682134"/>
    </source>
</evidence>
<evidence type="ECO:0000256" key="1">
    <source>
        <dbReference type="ARBA" id="ARBA00022741"/>
    </source>
</evidence>
<dbReference type="GO" id="GO:0005524">
    <property type="term" value="F:ATP binding"/>
    <property type="evidence" value="ECO:0007669"/>
    <property type="project" value="UniProtKB-KW"/>
</dbReference>
<dbReference type="AlphaFoldDB" id="A0A940NR49"/>
<dbReference type="Gene3D" id="3.40.50.300">
    <property type="entry name" value="P-loop containing nucleotide triphosphate hydrolases"/>
    <property type="match status" value="2"/>
</dbReference>
<dbReference type="PROSITE" id="PS51194">
    <property type="entry name" value="HELICASE_CTER"/>
    <property type="match status" value="1"/>
</dbReference>
<dbReference type="GO" id="GO:0016787">
    <property type="term" value="F:hydrolase activity"/>
    <property type="evidence" value="ECO:0007669"/>
    <property type="project" value="InterPro"/>
</dbReference>
<dbReference type="GO" id="GO:0006270">
    <property type="term" value="P:DNA replication initiation"/>
    <property type="evidence" value="ECO:0007669"/>
    <property type="project" value="TreeGrafter"/>
</dbReference>
<dbReference type="SMART" id="SM00490">
    <property type="entry name" value="HELICc"/>
    <property type="match status" value="1"/>
</dbReference>
<dbReference type="GO" id="GO:0003677">
    <property type="term" value="F:DNA binding"/>
    <property type="evidence" value="ECO:0007669"/>
    <property type="project" value="UniProtKB-KW"/>
</dbReference>
<keyword evidence="6" id="KW-0378">Hydrolase</keyword>
<dbReference type="InterPro" id="IPR001650">
    <property type="entry name" value="Helicase_C-like"/>
</dbReference>
<sequence length="454" mass="51423">MEQLNEISKPKSYIGRKVPLLKNQPEVPSTSKIQQAVMKTEKGYKCFRCGNEDQRYFYSHPCAWCHSECTYCRKCINMGKMTTCTKLVVNEEDVILKEPISALAWSGELSPQQKEASNQVVSAIKNETNLLLWAVCGAGKTEMLFQGIETALQQGKNVCIATPRVDVVIELVHRFRQAFPTISIVALYGGSEEKWDGHRIVITTVHQLMSFRRAFHLLVIDEVDAFPYNIEKHLHWVANEARTVKGSTIQLTATPSVKQQQLALKGKIPNAMVPARFHRQPLPVPRFQWIGNWRNYMKKHEALPPALTNWITSHLPSKCPIFLFVPTIKESSLIEEYVRKLTPLTASVHSEDPERHEKVASFRKGEILVLVTTTILERGVTIVNSQIAVLGADEEIFTESALVQIAGRAGRHPQFAKGDVIYFHHGKSEEMVKARNQILLMNKLGFEKGWLDSK</sequence>
<feature type="domain" description="Helicase ATP-binding" evidence="4">
    <location>
        <begin position="121"/>
        <end position="273"/>
    </location>
</feature>
<comment type="caution">
    <text evidence="6">The sequence shown here is derived from an EMBL/GenBank/DDBJ whole genome shotgun (WGS) entry which is preliminary data.</text>
</comment>
<dbReference type="PANTHER" id="PTHR30580:SF1">
    <property type="entry name" value="COMF OPERON PROTEIN 1"/>
    <property type="match status" value="1"/>
</dbReference>
<evidence type="ECO:0000256" key="3">
    <source>
        <dbReference type="ARBA" id="ARBA00023125"/>
    </source>
</evidence>
<evidence type="ECO:0000256" key="2">
    <source>
        <dbReference type="ARBA" id="ARBA00022840"/>
    </source>
</evidence>
<reference evidence="6" key="1">
    <citation type="submission" date="2021-04" db="EMBL/GenBank/DDBJ databases">
        <title>Genome seq and assembly of Bacillus sp.</title>
        <authorList>
            <person name="Chhetri G."/>
        </authorList>
    </citation>
    <scope>NUCLEOTIDE SEQUENCE</scope>
    <source>
        <strain evidence="6">RG28</strain>
    </source>
</reference>
<accession>A0A940NR49</accession>
<feature type="domain" description="Helicase C-terminal" evidence="5">
    <location>
        <begin position="306"/>
        <end position="454"/>
    </location>
</feature>
<proteinExistence type="predicted"/>
<evidence type="ECO:0000259" key="4">
    <source>
        <dbReference type="PROSITE" id="PS51192"/>
    </source>
</evidence>
<dbReference type="Pfam" id="PF04851">
    <property type="entry name" value="ResIII"/>
    <property type="match status" value="1"/>
</dbReference>
<evidence type="ECO:0000313" key="6">
    <source>
        <dbReference type="EMBL" id="MBP0726749.1"/>
    </source>
</evidence>
<dbReference type="GO" id="GO:0006310">
    <property type="term" value="P:DNA recombination"/>
    <property type="evidence" value="ECO:0007669"/>
    <property type="project" value="TreeGrafter"/>
</dbReference>
<dbReference type="Proteomes" id="UP000682134">
    <property type="component" value="Unassembled WGS sequence"/>
</dbReference>
<dbReference type="SUPFAM" id="SSF52540">
    <property type="entry name" value="P-loop containing nucleoside triphosphate hydrolases"/>
    <property type="match status" value="1"/>
</dbReference>
<keyword evidence="6" id="KW-0347">Helicase</keyword>
<dbReference type="GO" id="GO:0006302">
    <property type="term" value="P:double-strand break repair"/>
    <property type="evidence" value="ECO:0007669"/>
    <property type="project" value="TreeGrafter"/>
</dbReference>
<dbReference type="InterPro" id="IPR006935">
    <property type="entry name" value="Helicase/UvrB_N"/>
</dbReference>
<gene>
    <name evidence="6" type="ORF">J5Y03_16445</name>
</gene>
<keyword evidence="1" id="KW-0547">Nucleotide-binding</keyword>
<organism evidence="6 7">
    <name type="scientific">Gottfriedia endophytica</name>
    <dbReference type="NCBI Taxonomy" id="2820819"/>
    <lineage>
        <taxon>Bacteria</taxon>
        <taxon>Bacillati</taxon>
        <taxon>Bacillota</taxon>
        <taxon>Bacilli</taxon>
        <taxon>Bacillales</taxon>
        <taxon>Bacillaceae</taxon>
        <taxon>Gottfriedia</taxon>
    </lineage>
</organism>
<keyword evidence="2" id="KW-0067">ATP-binding</keyword>
<dbReference type="PROSITE" id="PS51192">
    <property type="entry name" value="HELICASE_ATP_BIND_1"/>
    <property type="match status" value="1"/>
</dbReference>
<keyword evidence="3" id="KW-0238">DNA-binding</keyword>
<dbReference type="InterPro" id="IPR027417">
    <property type="entry name" value="P-loop_NTPase"/>
</dbReference>
<protein>
    <submittedName>
        <fullName evidence="6">DEAD/DEAH box helicase</fullName>
    </submittedName>
</protein>